<reference evidence="5" key="1">
    <citation type="journal article" date="2013" name="Nature">
        <title>Pan genome of the phytoplankton Emiliania underpins its global distribution.</title>
        <authorList>
            <person name="Read B.A."/>
            <person name="Kegel J."/>
            <person name="Klute M.J."/>
            <person name="Kuo A."/>
            <person name="Lefebvre S.C."/>
            <person name="Maumus F."/>
            <person name="Mayer C."/>
            <person name="Miller J."/>
            <person name="Monier A."/>
            <person name="Salamov A."/>
            <person name="Young J."/>
            <person name="Aguilar M."/>
            <person name="Claverie J.M."/>
            <person name="Frickenhaus S."/>
            <person name="Gonzalez K."/>
            <person name="Herman E.K."/>
            <person name="Lin Y.C."/>
            <person name="Napier J."/>
            <person name="Ogata H."/>
            <person name="Sarno A.F."/>
            <person name="Shmutz J."/>
            <person name="Schroeder D."/>
            <person name="de Vargas C."/>
            <person name="Verret F."/>
            <person name="von Dassow P."/>
            <person name="Valentin K."/>
            <person name="Van de Peer Y."/>
            <person name="Wheeler G."/>
            <person name="Dacks J.B."/>
            <person name="Delwiche C.F."/>
            <person name="Dyhrman S.T."/>
            <person name="Glockner G."/>
            <person name="John U."/>
            <person name="Richards T."/>
            <person name="Worden A.Z."/>
            <person name="Zhang X."/>
            <person name="Grigoriev I.V."/>
            <person name="Allen A.E."/>
            <person name="Bidle K."/>
            <person name="Borodovsky M."/>
            <person name="Bowler C."/>
            <person name="Brownlee C."/>
            <person name="Cock J.M."/>
            <person name="Elias M."/>
            <person name="Gladyshev V.N."/>
            <person name="Groth M."/>
            <person name="Guda C."/>
            <person name="Hadaegh A."/>
            <person name="Iglesias-Rodriguez M.D."/>
            <person name="Jenkins J."/>
            <person name="Jones B.M."/>
            <person name="Lawson T."/>
            <person name="Leese F."/>
            <person name="Lindquist E."/>
            <person name="Lobanov A."/>
            <person name="Lomsadze A."/>
            <person name="Malik S.B."/>
            <person name="Marsh M.E."/>
            <person name="Mackinder L."/>
            <person name="Mock T."/>
            <person name="Mueller-Roeber B."/>
            <person name="Pagarete A."/>
            <person name="Parker M."/>
            <person name="Probert I."/>
            <person name="Quesneville H."/>
            <person name="Raines C."/>
            <person name="Rensing S.A."/>
            <person name="Riano-Pachon D.M."/>
            <person name="Richier S."/>
            <person name="Rokitta S."/>
            <person name="Shiraiwa Y."/>
            <person name="Soanes D.M."/>
            <person name="van der Giezen M."/>
            <person name="Wahlund T.M."/>
            <person name="Williams B."/>
            <person name="Wilson W."/>
            <person name="Wolfe G."/>
            <person name="Wurch L.L."/>
        </authorList>
    </citation>
    <scope>NUCLEOTIDE SEQUENCE</scope>
</reference>
<dbReference type="CDD" id="cd00105">
    <property type="entry name" value="KH-I"/>
    <property type="match status" value="1"/>
</dbReference>
<dbReference type="InterPro" id="IPR004087">
    <property type="entry name" value="KH_dom"/>
</dbReference>
<dbReference type="AlphaFoldDB" id="A0A0D3KJ84"/>
<evidence type="ECO:0000259" key="3">
    <source>
        <dbReference type="SMART" id="SM00322"/>
    </source>
</evidence>
<evidence type="ECO:0000256" key="1">
    <source>
        <dbReference type="ARBA" id="ARBA00022737"/>
    </source>
</evidence>
<dbReference type="SUPFAM" id="SSF54791">
    <property type="entry name" value="Eukaryotic type KH-domain (KH-domain type I)"/>
    <property type="match status" value="2"/>
</dbReference>
<dbReference type="Gene3D" id="3.30.1370.10">
    <property type="entry name" value="K Homology domain, type 1"/>
    <property type="match status" value="2"/>
</dbReference>
<dbReference type="InterPro" id="IPR036612">
    <property type="entry name" value="KH_dom_type_1_sf"/>
</dbReference>
<dbReference type="STRING" id="2903.R1FQV5"/>
<name>A0A0D3KJ84_EMIH1</name>
<keyword evidence="1" id="KW-0677">Repeat</keyword>
<protein>
    <recommendedName>
        <fullName evidence="3">K Homology domain-containing protein</fullName>
    </recommendedName>
</protein>
<dbReference type="PROSITE" id="PS50084">
    <property type="entry name" value="KH_TYPE_1"/>
    <property type="match status" value="2"/>
</dbReference>
<keyword evidence="2" id="KW-0694">RNA-binding</keyword>
<dbReference type="PaxDb" id="2903-EOD35819"/>
<dbReference type="GO" id="GO:0003723">
    <property type="term" value="F:RNA binding"/>
    <property type="evidence" value="ECO:0007669"/>
    <property type="project" value="UniProtKB-UniRule"/>
</dbReference>
<feature type="domain" description="K Homology" evidence="3">
    <location>
        <begin position="12"/>
        <end position="81"/>
    </location>
</feature>
<evidence type="ECO:0000256" key="2">
    <source>
        <dbReference type="PROSITE-ProRule" id="PRU00117"/>
    </source>
</evidence>
<dbReference type="GeneID" id="17281130"/>
<dbReference type="PANTHER" id="PTHR10288">
    <property type="entry name" value="KH DOMAIN CONTAINING RNA BINDING PROTEIN"/>
    <property type="match status" value="1"/>
</dbReference>
<accession>A0A0D3KJ84</accession>
<dbReference type="KEGG" id="ehx:EMIHUDRAFT_313572"/>
<evidence type="ECO:0000313" key="4">
    <source>
        <dbReference type="EnsemblProtists" id="EOD35819"/>
    </source>
</evidence>
<organism evidence="4 5">
    <name type="scientific">Emiliania huxleyi (strain CCMP1516)</name>
    <dbReference type="NCBI Taxonomy" id="280463"/>
    <lineage>
        <taxon>Eukaryota</taxon>
        <taxon>Haptista</taxon>
        <taxon>Haptophyta</taxon>
        <taxon>Prymnesiophyceae</taxon>
        <taxon>Isochrysidales</taxon>
        <taxon>Noelaerhabdaceae</taxon>
        <taxon>Emiliania</taxon>
    </lineage>
</organism>
<dbReference type="Pfam" id="PF00013">
    <property type="entry name" value="KH_1"/>
    <property type="match status" value="2"/>
</dbReference>
<feature type="domain" description="K Homology" evidence="3">
    <location>
        <begin position="204"/>
        <end position="268"/>
    </location>
</feature>
<dbReference type="HOGENOM" id="CLU_1020971_0_0_1"/>
<proteinExistence type="predicted"/>
<dbReference type="RefSeq" id="XP_005788248.1">
    <property type="nucleotide sequence ID" value="XM_005788191.1"/>
</dbReference>
<evidence type="ECO:0000313" key="5">
    <source>
        <dbReference type="Proteomes" id="UP000013827"/>
    </source>
</evidence>
<dbReference type="SMART" id="SM00322">
    <property type="entry name" value="KH"/>
    <property type="match status" value="2"/>
</dbReference>
<dbReference type="InterPro" id="IPR004088">
    <property type="entry name" value="KH_dom_type_1"/>
</dbReference>
<sequence length="273" mass="27648">MYGVNDAAAAAASITHAEPVPATCIGAVVGSKGSGLRHLRETSGCAVEVPREEDAYGNRHVKLTGAPDRVQLGDMILQISSGSYRGPTPMPMPLPPPPNAAGKPRKRKLDALAPFQPPHHTGLLPPAPAHAASLAPPYGGAGAFGVAASPRLLCGKLGSPDRPAEAVRSDVVIDPRFPDAAAAAVNPAAPTPAASAAAARAGPPELTIRLLFAGEAVGRLIGKGGAGLRALREKHGTQHGDEVRVLTLSGDVVAVYSAACDALVAMRSETPIA</sequence>
<keyword evidence="5" id="KW-1185">Reference proteome</keyword>
<reference evidence="4" key="2">
    <citation type="submission" date="2024-10" db="UniProtKB">
        <authorList>
            <consortium name="EnsemblProtists"/>
        </authorList>
    </citation>
    <scope>IDENTIFICATION</scope>
</reference>
<dbReference type="Proteomes" id="UP000013827">
    <property type="component" value="Unassembled WGS sequence"/>
</dbReference>
<dbReference type="EnsemblProtists" id="EOD35819">
    <property type="protein sequence ID" value="EOD35819"/>
    <property type="gene ID" value="EMIHUDRAFT_313572"/>
</dbReference>